<accession>A0ACC2J7U0</accession>
<name>A0ACC2J7U0_9PEZI</name>
<proteinExistence type="predicted"/>
<dbReference type="EMBL" id="JAPESX010000081">
    <property type="protein sequence ID" value="KAJ8123460.1"/>
    <property type="molecule type" value="Genomic_DNA"/>
</dbReference>
<dbReference type="Proteomes" id="UP001153334">
    <property type="component" value="Unassembled WGS sequence"/>
</dbReference>
<protein>
    <submittedName>
        <fullName evidence="1">Uncharacterized protein</fullName>
    </submittedName>
</protein>
<sequence length="86" mass="9142">MATAAEARKGPDDEGTINVASKKAAKARPGGFIKLKKATPRQTKPGNWRDGSVADVPWPPTDGADRTVVALHRGQEDEAHRRTGAV</sequence>
<comment type="caution">
    <text evidence="1">The sequence shown here is derived from an EMBL/GenBank/DDBJ whole genome shotgun (WGS) entry which is preliminary data.</text>
</comment>
<evidence type="ECO:0000313" key="2">
    <source>
        <dbReference type="Proteomes" id="UP001153334"/>
    </source>
</evidence>
<evidence type="ECO:0000313" key="1">
    <source>
        <dbReference type="EMBL" id="KAJ8123460.1"/>
    </source>
</evidence>
<gene>
    <name evidence="1" type="ORF">ONZ43_g597</name>
</gene>
<reference evidence="1" key="1">
    <citation type="submission" date="2022-11" db="EMBL/GenBank/DDBJ databases">
        <title>Genome Sequence of Nemania bipapillata.</title>
        <authorList>
            <person name="Buettner E."/>
        </authorList>
    </citation>
    <scope>NUCLEOTIDE SEQUENCE</scope>
    <source>
        <strain evidence="1">CP14</strain>
    </source>
</reference>
<keyword evidence="2" id="KW-1185">Reference proteome</keyword>
<organism evidence="1 2">
    <name type="scientific">Nemania bipapillata</name>
    <dbReference type="NCBI Taxonomy" id="110536"/>
    <lineage>
        <taxon>Eukaryota</taxon>
        <taxon>Fungi</taxon>
        <taxon>Dikarya</taxon>
        <taxon>Ascomycota</taxon>
        <taxon>Pezizomycotina</taxon>
        <taxon>Sordariomycetes</taxon>
        <taxon>Xylariomycetidae</taxon>
        <taxon>Xylariales</taxon>
        <taxon>Xylariaceae</taxon>
        <taxon>Nemania</taxon>
    </lineage>
</organism>